<reference evidence="1" key="1">
    <citation type="submission" date="2022-04" db="EMBL/GenBank/DDBJ databases">
        <title>Jade perch genome.</title>
        <authorList>
            <person name="Chao B."/>
        </authorList>
    </citation>
    <scope>NUCLEOTIDE SEQUENCE</scope>
    <source>
        <strain evidence="1">CB-2022</strain>
    </source>
</reference>
<proteinExistence type="predicted"/>
<comment type="caution">
    <text evidence="1">The sequence shown here is derived from an EMBL/GenBank/DDBJ whole genome shotgun (WGS) entry which is preliminary data.</text>
</comment>
<name>A0ACB8XCI4_9TELE</name>
<dbReference type="EMBL" id="CM041531">
    <property type="protein sequence ID" value="KAI3377714.1"/>
    <property type="molecule type" value="Genomic_DNA"/>
</dbReference>
<protein>
    <submittedName>
        <fullName evidence="1">Uncharacterized protein</fullName>
    </submittedName>
</protein>
<sequence length="413" mass="45252">MAAELGSYKQVKPTPARRRSPWATPRVVEGPALSQGAGFQSPSYAWRDWVVEAPATTATQTTLHWPLMDLPAVVVSLLEGGPTSPFRAEPGRVPWAKTRPPGAHLASPNPRPGSRVGPRGVEYTNRLTKGVTKACFSIFSNGMILDLSEQSLLTDAFASKQTVSSAGMELTREALKELREGIKTDLAAMRDEILSSSISTLQATISVHGNKIADIETSLTDVDGRVSELETSHAALQVENSKLHAKLDSLENFSRRNNLRVTGLEEKIEGNHPSAFMEKLLINQGFWRGQFYALAYDRPRSPHLEIAAADRSPACDGGSHALLPDNGADSADVVRERPADLPRSKYQLLPRSNTDLLRRRAAFLPVKKQLREAGVKYCLLHPARLQFAFDWRKHKSVAPSEAAAFVKSKILPA</sequence>
<evidence type="ECO:0000313" key="2">
    <source>
        <dbReference type="Proteomes" id="UP000831701"/>
    </source>
</evidence>
<organism evidence="1 2">
    <name type="scientific">Scortum barcoo</name>
    <name type="common">barcoo grunter</name>
    <dbReference type="NCBI Taxonomy" id="214431"/>
    <lineage>
        <taxon>Eukaryota</taxon>
        <taxon>Metazoa</taxon>
        <taxon>Chordata</taxon>
        <taxon>Craniata</taxon>
        <taxon>Vertebrata</taxon>
        <taxon>Euteleostomi</taxon>
        <taxon>Actinopterygii</taxon>
        <taxon>Neopterygii</taxon>
        <taxon>Teleostei</taxon>
        <taxon>Neoteleostei</taxon>
        <taxon>Acanthomorphata</taxon>
        <taxon>Eupercaria</taxon>
        <taxon>Centrarchiformes</taxon>
        <taxon>Terapontoidei</taxon>
        <taxon>Terapontidae</taxon>
        <taxon>Scortum</taxon>
    </lineage>
</organism>
<evidence type="ECO:0000313" key="1">
    <source>
        <dbReference type="EMBL" id="KAI3377714.1"/>
    </source>
</evidence>
<gene>
    <name evidence="1" type="ORF">L3Q82_008868</name>
</gene>
<keyword evidence="2" id="KW-1185">Reference proteome</keyword>
<dbReference type="Proteomes" id="UP000831701">
    <property type="component" value="Chromosome 1"/>
</dbReference>
<feature type="non-terminal residue" evidence="1">
    <location>
        <position position="413"/>
    </location>
</feature>
<accession>A0ACB8XCI4</accession>